<feature type="region of interest" description="Disordered" evidence="6">
    <location>
        <begin position="342"/>
        <end position="381"/>
    </location>
</feature>
<proteinExistence type="predicted"/>
<feature type="compositionally biased region" description="Basic residues" evidence="6">
    <location>
        <begin position="348"/>
        <end position="361"/>
    </location>
</feature>
<dbReference type="AlphaFoldDB" id="A0AAD8W4K8"/>
<dbReference type="InterPro" id="IPR003340">
    <property type="entry name" value="B3_DNA-bd"/>
</dbReference>
<reference evidence="8" key="1">
    <citation type="submission" date="2023-07" db="EMBL/GenBank/DDBJ databases">
        <title>A chromosome-level genome assembly of Lolium multiflorum.</title>
        <authorList>
            <person name="Chen Y."/>
            <person name="Copetti D."/>
            <person name="Kolliker R."/>
            <person name="Studer B."/>
        </authorList>
    </citation>
    <scope>NUCLEOTIDE SEQUENCE</scope>
    <source>
        <strain evidence="8">02402/16</strain>
        <tissue evidence="8">Leaf</tissue>
    </source>
</reference>
<dbReference type="GO" id="GO:0003677">
    <property type="term" value="F:DNA binding"/>
    <property type="evidence" value="ECO:0007669"/>
    <property type="project" value="UniProtKB-KW"/>
</dbReference>
<evidence type="ECO:0000256" key="1">
    <source>
        <dbReference type="ARBA" id="ARBA00004123"/>
    </source>
</evidence>
<dbReference type="EMBL" id="JAUUTY010000005">
    <property type="protein sequence ID" value="KAK1632613.1"/>
    <property type="molecule type" value="Genomic_DNA"/>
</dbReference>
<dbReference type="SMART" id="SM01019">
    <property type="entry name" value="B3"/>
    <property type="match status" value="2"/>
</dbReference>
<evidence type="ECO:0000256" key="5">
    <source>
        <dbReference type="ARBA" id="ARBA00023242"/>
    </source>
</evidence>
<keyword evidence="9" id="KW-1185">Reference proteome</keyword>
<keyword evidence="4" id="KW-0804">Transcription</keyword>
<feature type="domain" description="TF-B3" evidence="7">
    <location>
        <begin position="479"/>
        <end position="533"/>
    </location>
</feature>
<organism evidence="8 9">
    <name type="scientific">Lolium multiflorum</name>
    <name type="common">Italian ryegrass</name>
    <name type="synonym">Lolium perenne subsp. multiflorum</name>
    <dbReference type="NCBI Taxonomy" id="4521"/>
    <lineage>
        <taxon>Eukaryota</taxon>
        <taxon>Viridiplantae</taxon>
        <taxon>Streptophyta</taxon>
        <taxon>Embryophyta</taxon>
        <taxon>Tracheophyta</taxon>
        <taxon>Spermatophyta</taxon>
        <taxon>Magnoliopsida</taxon>
        <taxon>Liliopsida</taxon>
        <taxon>Poales</taxon>
        <taxon>Poaceae</taxon>
        <taxon>BOP clade</taxon>
        <taxon>Pooideae</taxon>
        <taxon>Poodae</taxon>
        <taxon>Poeae</taxon>
        <taxon>Poeae Chloroplast Group 2 (Poeae type)</taxon>
        <taxon>Loliodinae</taxon>
        <taxon>Loliinae</taxon>
        <taxon>Lolium</taxon>
    </lineage>
</organism>
<dbReference type="GO" id="GO:0005634">
    <property type="term" value="C:nucleus"/>
    <property type="evidence" value="ECO:0007669"/>
    <property type="project" value="UniProtKB-SubCell"/>
</dbReference>
<evidence type="ECO:0000256" key="4">
    <source>
        <dbReference type="ARBA" id="ARBA00023163"/>
    </source>
</evidence>
<sequence length="539" mass="59794">MDDDGGCEVCAMWRELANFKSDGAKRFLVVASDGFRDSLRIHQEIGSHLRTMISPSKPVTLEAPNGHMYPVEVIEELGDIVLRSGWNEFVNANHIEEDDYILFVSLVNSIFKVHIFDSSGHGKSSCSQPPFGVFGAVPPCDHHVLNEQAMPDPGHVQTSSDIIYTTLPGCRLTKAQDKKVLEIADTMESEIPLHVAAMDKQNIHSKDSFVYIPLLLVLNHFKDEITKPTIQLEAPDNHIYSVGARKQSDDLVVLDSAWDSFVASQYIQEKDLLIFRSTQKNHLEVFILDPSGREKTPSSIVIGNSSSTQEMSGDSLQIVDPPPHAIFDLSSSDDDDIMREGTRESCRVQKRVTRSSAKARKMASTSSPATKSGYEARNTHDGAPVKLGVGSEPPSNNLGGTYILGMKATLSLQMEKNVEEKVQAIGSELPIFVKVMGISNVDGIGSTCEMSFCVEYASAYLPDKKHTLFLQMEGKTTLWETMLDIRSTDKLRRISKGWKQFSRENALELGDVCLFKLEDTDTSILKMTAYVIRKSLTEL</sequence>
<keyword evidence="5" id="KW-0539">Nucleus</keyword>
<feature type="domain" description="TF-B3" evidence="7">
    <location>
        <begin position="24"/>
        <end position="119"/>
    </location>
</feature>
<keyword evidence="2" id="KW-0805">Transcription regulation</keyword>
<dbReference type="SUPFAM" id="SSF101936">
    <property type="entry name" value="DNA-binding pseudobarrel domain"/>
    <property type="match status" value="3"/>
</dbReference>
<dbReference type="InterPro" id="IPR044837">
    <property type="entry name" value="REM16-like"/>
</dbReference>
<evidence type="ECO:0000313" key="9">
    <source>
        <dbReference type="Proteomes" id="UP001231189"/>
    </source>
</evidence>
<name>A0AAD8W4K8_LOLMU</name>
<evidence type="ECO:0000256" key="3">
    <source>
        <dbReference type="ARBA" id="ARBA00023125"/>
    </source>
</evidence>
<comment type="caution">
    <text evidence="8">The sequence shown here is derived from an EMBL/GenBank/DDBJ whole genome shotgun (WGS) entry which is preliminary data.</text>
</comment>
<dbReference type="Pfam" id="PF02362">
    <property type="entry name" value="B3"/>
    <property type="match status" value="2"/>
</dbReference>
<dbReference type="PANTHER" id="PTHR31391:SF121">
    <property type="entry name" value="B3 DOMAIN-CONTAINING PROTEIN OS08G0325100-RELATED"/>
    <property type="match status" value="1"/>
</dbReference>
<accession>A0AAD8W4K8</accession>
<evidence type="ECO:0000259" key="7">
    <source>
        <dbReference type="PROSITE" id="PS50863"/>
    </source>
</evidence>
<keyword evidence="3" id="KW-0238">DNA-binding</keyword>
<protein>
    <recommendedName>
        <fullName evidence="7">TF-B3 domain-containing protein</fullName>
    </recommendedName>
</protein>
<dbReference type="Proteomes" id="UP001231189">
    <property type="component" value="Unassembled WGS sequence"/>
</dbReference>
<gene>
    <name evidence="8" type="ORF">QYE76_006928</name>
</gene>
<dbReference type="CDD" id="cd10017">
    <property type="entry name" value="B3_DNA"/>
    <property type="match status" value="2"/>
</dbReference>
<dbReference type="InterPro" id="IPR015300">
    <property type="entry name" value="DNA-bd_pseudobarrel_sf"/>
</dbReference>
<evidence type="ECO:0000256" key="2">
    <source>
        <dbReference type="ARBA" id="ARBA00023015"/>
    </source>
</evidence>
<dbReference type="PROSITE" id="PS50863">
    <property type="entry name" value="B3"/>
    <property type="match status" value="2"/>
</dbReference>
<comment type="subcellular location">
    <subcellularLocation>
        <location evidence="1">Nucleus</location>
    </subcellularLocation>
</comment>
<evidence type="ECO:0000313" key="8">
    <source>
        <dbReference type="EMBL" id="KAK1632613.1"/>
    </source>
</evidence>
<dbReference type="PANTHER" id="PTHR31391">
    <property type="entry name" value="B3 DOMAIN-CONTAINING PROTEIN OS11G0197600-RELATED"/>
    <property type="match status" value="1"/>
</dbReference>
<evidence type="ECO:0000256" key="6">
    <source>
        <dbReference type="SAM" id="MobiDB-lite"/>
    </source>
</evidence>
<dbReference type="Gene3D" id="2.40.330.10">
    <property type="entry name" value="DNA-binding pseudobarrel domain"/>
    <property type="match status" value="3"/>
</dbReference>